<dbReference type="Pfam" id="PF00535">
    <property type="entry name" value="Glycos_transf_2"/>
    <property type="match status" value="1"/>
</dbReference>
<evidence type="ECO:0000259" key="1">
    <source>
        <dbReference type="Pfam" id="PF00535"/>
    </source>
</evidence>
<dbReference type="Gene3D" id="3.90.550.10">
    <property type="entry name" value="Spore Coat Polysaccharide Biosynthesis Protein SpsA, Chain A"/>
    <property type="match status" value="1"/>
</dbReference>
<dbReference type="STRING" id="536019.Mesop_0243"/>
<dbReference type="SUPFAM" id="SSF53448">
    <property type="entry name" value="Nucleotide-diphospho-sugar transferases"/>
    <property type="match status" value="1"/>
</dbReference>
<sequence>MVVLSEIECVQGEGRSEPVQEAKPMSMTKSEVCVIIAAKNAARTIAVAIASALREPEVAEVVVVDDGSTDNTAEVAVSADDGSGRLMVMRLDVNRGPSFARNAAIAGSKAPFISILDADDFFLEGRFRNLFAGADWDFAADNIMLIRDDATKDATTIVAPDFAAEPEFLDFERFVEGNISRRRVQRGELGFLKPVISRAFLDRHGLRYDENLRLGEDYELYARAVAHGARFKVIRSCGYGAIVRADSLSGRHKTQDLKRLADADLALLAIDSLPEGSKAVLRRHERHVRDKYRLRNFLDVKAERGLASAAAYAFASQSNLVPIVQGVASDKLEALFRRVGLMSGQRHMPPLRFLMAGTSTGKAR</sequence>
<evidence type="ECO:0000313" key="2">
    <source>
        <dbReference type="EMBL" id="AEH84738.1"/>
    </source>
</evidence>
<dbReference type="KEGG" id="mop:Mesop_0243"/>
<keyword evidence="2" id="KW-0808">Transferase</keyword>
<dbReference type="eggNOG" id="COG0463">
    <property type="taxonomic scope" value="Bacteria"/>
</dbReference>
<name>F7XZ93_MESOW</name>
<protein>
    <submittedName>
        <fullName evidence="2">Glycosyl transferase family 2</fullName>
    </submittedName>
</protein>
<dbReference type="GO" id="GO:0016740">
    <property type="term" value="F:transferase activity"/>
    <property type="evidence" value="ECO:0007669"/>
    <property type="project" value="UniProtKB-KW"/>
</dbReference>
<dbReference type="PANTHER" id="PTHR43685:SF2">
    <property type="entry name" value="GLYCOSYLTRANSFERASE 2-LIKE DOMAIN-CONTAINING PROTEIN"/>
    <property type="match status" value="1"/>
</dbReference>
<dbReference type="EMBL" id="CP002279">
    <property type="protein sequence ID" value="AEH84738.1"/>
    <property type="molecule type" value="Genomic_DNA"/>
</dbReference>
<proteinExistence type="predicted"/>
<dbReference type="InterPro" id="IPR050834">
    <property type="entry name" value="Glycosyltransf_2"/>
</dbReference>
<dbReference type="CDD" id="cd00761">
    <property type="entry name" value="Glyco_tranf_GTA_type"/>
    <property type="match status" value="1"/>
</dbReference>
<feature type="domain" description="Glycosyltransferase 2-like" evidence="1">
    <location>
        <begin position="33"/>
        <end position="153"/>
    </location>
</feature>
<organism evidence="2 3">
    <name type="scientific">Mesorhizobium opportunistum (strain LMG 24607 / HAMBI 3007 / WSM2075)</name>
    <dbReference type="NCBI Taxonomy" id="536019"/>
    <lineage>
        <taxon>Bacteria</taxon>
        <taxon>Pseudomonadati</taxon>
        <taxon>Pseudomonadota</taxon>
        <taxon>Alphaproteobacteria</taxon>
        <taxon>Hyphomicrobiales</taxon>
        <taxon>Phyllobacteriaceae</taxon>
        <taxon>Mesorhizobium</taxon>
    </lineage>
</organism>
<dbReference type="PANTHER" id="PTHR43685">
    <property type="entry name" value="GLYCOSYLTRANSFERASE"/>
    <property type="match status" value="1"/>
</dbReference>
<accession>F7XZ93</accession>
<dbReference type="InterPro" id="IPR001173">
    <property type="entry name" value="Glyco_trans_2-like"/>
</dbReference>
<dbReference type="InterPro" id="IPR029044">
    <property type="entry name" value="Nucleotide-diphossugar_trans"/>
</dbReference>
<reference evidence="2 3" key="1">
    <citation type="submission" date="2010-10" db="EMBL/GenBank/DDBJ databases">
        <title>Complete sequence of Mesorhizobium opportunistum WSM2075.</title>
        <authorList>
            <consortium name="US DOE Joint Genome Institute"/>
            <person name="Lucas S."/>
            <person name="Copeland A."/>
            <person name="Lapidus A."/>
            <person name="Cheng J.-F."/>
            <person name="Bruce D."/>
            <person name="Goodwin L."/>
            <person name="Pitluck S."/>
            <person name="Chertkov O."/>
            <person name="Misra M."/>
            <person name="Detter J.C."/>
            <person name="Han C."/>
            <person name="Tapia R."/>
            <person name="Land M."/>
            <person name="Hauser L."/>
            <person name="Kyrpides N."/>
            <person name="Ovchinnikova G."/>
            <person name="Mavrommatis K.M."/>
            <person name="Tiwari R.P."/>
            <person name="Howieson J.G."/>
            <person name="O'Hara G.W."/>
            <person name="Nandasena K.G."/>
            <person name="Woyke T."/>
        </authorList>
    </citation>
    <scope>NUCLEOTIDE SEQUENCE [LARGE SCALE GENOMIC DNA]</scope>
    <source>
        <strain evidence="3">LMG 24607 / HAMBI 3007 / WSM2075</strain>
    </source>
</reference>
<dbReference type="Proteomes" id="UP000001623">
    <property type="component" value="Chromosome"/>
</dbReference>
<evidence type="ECO:0000313" key="3">
    <source>
        <dbReference type="Proteomes" id="UP000001623"/>
    </source>
</evidence>
<dbReference type="AlphaFoldDB" id="F7XZ93"/>
<gene>
    <name evidence="2" type="ordered locus">Mesop_0243</name>
</gene>
<dbReference type="HOGENOM" id="CLU_025996_0_1_5"/>